<accession>A0ACC2JW76</accession>
<dbReference type="Proteomes" id="UP001153332">
    <property type="component" value="Unassembled WGS sequence"/>
</dbReference>
<name>A0ACC2JW76_9PEZI</name>
<reference evidence="1" key="1">
    <citation type="submission" date="2022-12" db="EMBL/GenBank/DDBJ databases">
        <title>Genome Sequence of Lasiodiplodia mahajangana.</title>
        <authorList>
            <person name="Buettner E."/>
        </authorList>
    </citation>
    <scope>NUCLEOTIDE SEQUENCE</scope>
    <source>
        <strain evidence="1">VT137</strain>
    </source>
</reference>
<evidence type="ECO:0000313" key="2">
    <source>
        <dbReference type="Proteomes" id="UP001153332"/>
    </source>
</evidence>
<comment type="caution">
    <text evidence="1">The sequence shown here is derived from an EMBL/GenBank/DDBJ whole genome shotgun (WGS) entry which is preliminary data.</text>
</comment>
<protein>
    <submittedName>
        <fullName evidence="1">Uncharacterized protein</fullName>
    </submittedName>
</protein>
<gene>
    <name evidence="1" type="ORF">O1611_g2109</name>
</gene>
<organism evidence="1 2">
    <name type="scientific">Lasiodiplodia mahajangana</name>
    <dbReference type="NCBI Taxonomy" id="1108764"/>
    <lineage>
        <taxon>Eukaryota</taxon>
        <taxon>Fungi</taxon>
        <taxon>Dikarya</taxon>
        <taxon>Ascomycota</taxon>
        <taxon>Pezizomycotina</taxon>
        <taxon>Dothideomycetes</taxon>
        <taxon>Dothideomycetes incertae sedis</taxon>
        <taxon>Botryosphaeriales</taxon>
        <taxon>Botryosphaeriaceae</taxon>
        <taxon>Lasiodiplodia</taxon>
    </lineage>
</organism>
<keyword evidence="2" id="KW-1185">Reference proteome</keyword>
<proteinExistence type="predicted"/>
<sequence length="985" mass="108482">MSDTIQTSRIGSPLSDLRPAPLRIPLRKKPAGLNAIDSKIVAAECEGTVGDTQTTTPSRQDSVQHSQSDISRSFLCRRNPGPRLESLVSRFETLDAVNGDDTRVYQHLNSSYKATTPASRLSLLPNLISHSPIESRRRASSGSSPRRIKTSTPSNNKLMLPASTHHITTIPNAIARGCFNDNCNSTCPPALDDDEKDMDADDERTSHPSSSYFTSHSTASSINRRPGALSMYRISHSSSETPSIIHNIERRLSVADLRQSFEKISQAVEAPGGSARPSFQSKSPSHTVQTSQDMPSLTGSKPSLRPERSSMLPVRTSYQRPPLFGRGRIIYVGPKAKLTEQPLPVQPAGDSSKDEPKSYLPKIPQCSSQEALLEETKISNARMKLELPPHLLHEEAQKEERSNMDFEISLDGLGSGLFCEKRNDEASADSPNGQRELFIRKTSSSQGPLKIFNSPEAVSLGRRPIHSRGKVSQLRRLFERSSGRFSSPLSFMSFRSRLDSEDLTSEPTGDCVSPSWNESVSPSSTHTIARKRSMVPSLTTEISVNDFFCDFVSGANHEESSVMGSPSEMAANIELQMKPESPVKHRIRQFEHLSRDSLKVGGTADQRRKGHDNEPSRASKNEKKRDDKNSTVASWIPTHQKGAAIWRKISSSLSRSVGSWKDCNGEHEHANPTASTRSNTSVDRSSSLANDSTCHPRRSSSFGYSMYRVPHSSRHFMPTSRTTPNMQLGMSDSSNSHPKRTLNASSGPSRPETPPLSHKSFPTITSMSSGLGQFGWFGLDGHFISKPVLDEDFRPSEATVSGLVTPKGDPNALHKVVQKQSAVERSRRRRDEKHERCDKKLRSLARWKGRSKTPGSAGSAVPEEEVSERHSRGKGKGKEKETVEKESTKIEGQAPKGSENRTNKKTESGFVVFESKDVKLRHPKPRRPGQVRKVANMYRDKGSSGASVNTKMSSGATLKEGRQSFKRKASSALALHRRKGNNASA</sequence>
<dbReference type="EMBL" id="JAPUUL010000277">
    <property type="protein sequence ID" value="KAJ8131517.1"/>
    <property type="molecule type" value="Genomic_DNA"/>
</dbReference>
<evidence type="ECO:0000313" key="1">
    <source>
        <dbReference type="EMBL" id="KAJ8131517.1"/>
    </source>
</evidence>